<dbReference type="AlphaFoldDB" id="A0A4Q2T3I5"/>
<dbReference type="SUPFAM" id="SSF89372">
    <property type="entry name" value="Fucose-specific lectin"/>
    <property type="match status" value="1"/>
</dbReference>
<dbReference type="Pfam" id="PF05257">
    <property type="entry name" value="CHAP"/>
    <property type="match status" value="1"/>
</dbReference>
<comment type="caution">
    <text evidence="4">The sequence shown here is derived from an EMBL/GenBank/DDBJ whole genome shotgun (WGS) entry which is preliminary data.</text>
</comment>
<evidence type="ECO:0000256" key="1">
    <source>
        <dbReference type="SAM" id="MobiDB-lite"/>
    </source>
</evidence>
<dbReference type="InterPro" id="IPR007921">
    <property type="entry name" value="CHAP_dom"/>
</dbReference>
<proteinExistence type="predicted"/>
<feature type="region of interest" description="Disordered" evidence="1">
    <location>
        <begin position="47"/>
        <end position="101"/>
    </location>
</feature>
<dbReference type="PROSITE" id="PS50911">
    <property type="entry name" value="CHAP"/>
    <property type="match status" value="1"/>
</dbReference>
<accession>A0A4Q2T3I5</accession>
<evidence type="ECO:0000256" key="2">
    <source>
        <dbReference type="SAM" id="SignalP"/>
    </source>
</evidence>
<feature type="signal peptide" evidence="2">
    <location>
        <begin position="1"/>
        <end position="30"/>
    </location>
</feature>
<evidence type="ECO:0000313" key="5">
    <source>
        <dbReference type="Proteomes" id="UP000291101"/>
    </source>
</evidence>
<protein>
    <submittedName>
        <fullName evidence="4">CHAP domain-containing protein</fullName>
    </submittedName>
</protein>
<dbReference type="EMBL" id="SDWV01000006">
    <property type="protein sequence ID" value="RYC12493.1"/>
    <property type="molecule type" value="Genomic_DNA"/>
</dbReference>
<feature type="domain" description="Peptidase C51" evidence="3">
    <location>
        <begin position="103"/>
        <end position="228"/>
    </location>
</feature>
<dbReference type="OrthoDB" id="516973at2"/>
<reference evidence="4 5" key="1">
    <citation type="submission" date="2019-01" db="EMBL/GenBank/DDBJ databases">
        <title>Novel species of Nocardioides.</title>
        <authorList>
            <person name="Liu Q."/>
            <person name="X Y.-H."/>
        </authorList>
    </citation>
    <scope>NUCLEOTIDE SEQUENCE [LARGE SCALE GENOMIC DNA]</scope>
    <source>
        <strain evidence="4 5">HLT2-9</strain>
    </source>
</reference>
<dbReference type="RefSeq" id="WP_129426237.1">
    <property type="nucleotide sequence ID" value="NZ_SDWV01000006.1"/>
</dbReference>
<organism evidence="4 5">
    <name type="scientific">Nocardioides zhouii</name>
    <dbReference type="NCBI Taxonomy" id="1168729"/>
    <lineage>
        <taxon>Bacteria</taxon>
        <taxon>Bacillati</taxon>
        <taxon>Actinomycetota</taxon>
        <taxon>Actinomycetes</taxon>
        <taxon>Propionibacteriales</taxon>
        <taxon>Nocardioidaceae</taxon>
        <taxon>Nocardioides</taxon>
    </lineage>
</organism>
<sequence length="564" mass="59147">MGNTGLVARALAAVCIAGGLLGVVAPAAQASDDYPWAWQGQCPIVPQAPIVEPTPPPTPTPTPAPPKPGEPPAPVEPPAPPPPPPPPVFDPVTGHTYDPRGPRPTCASRVWSINGSIGDSWGFVLRNCTSFAAWRLRERGGVAFSNSYLGQHWGDARAWDEAARAVGIRVDDVPAIGAVAQSDEGRAGHVAWVSAIGPGTVTIEEYNHSVPGGYGSRTVPVGDFRYLHVGDVAPSPLLGSDRPIVSVPDRLGESSTARVDDRGTLWLSRPGRPLRVAGPRRTFSPLAAPALALDRSGMPWLAATTRDGRVLAGRLREGRLRLRDVGASAPTASPSLALTRSGRPVLATVSSTGTLTTRRFAVSGRWSRPVRVGRPSSWATHTAPVLGADSDGRTWIVAVGRAGTTYAKPLESGRLVRLRGATGSITSTPALTVAGGTTYLHQVGADGRLGVRTLDDRRWTRPELLDGEWSPYASPAVGELSGRLHVAVVDVSGRVVVRAAVPGQRARVSVDLRAEHDPTRSPGLVTRHNAGMFVVAGQARARLLTRPASALAGVSSQTRAGFTP</sequence>
<keyword evidence="2" id="KW-0732">Signal</keyword>
<dbReference type="Gene3D" id="3.90.1720.10">
    <property type="entry name" value="endopeptidase domain like (from Nostoc punctiforme)"/>
    <property type="match status" value="1"/>
</dbReference>
<evidence type="ECO:0000313" key="4">
    <source>
        <dbReference type="EMBL" id="RYC12493.1"/>
    </source>
</evidence>
<gene>
    <name evidence="4" type="ORF">EUA94_07420</name>
</gene>
<keyword evidence="5" id="KW-1185">Reference proteome</keyword>
<dbReference type="Proteomes" id="UP000291101">
    <property type="component" value="Unassembled WGS sequence"/>
</dbReference>
<feature type="compositionally biased region" description="Pro residues" evidence="1">
    <location>
        <begin position="52"/>
        <end position="89"/>
    </location>
</feature>
<dbReference type="InterPro" id="IPR038765">
    <property type="entry name" value="Papain-like_cys_pep_sf"/>
</dbReference>
<evidence type="ECO:0000259" key="3">
    <source>
        <dbReference type="PROSITE" id="PS50911"/>
    </source>
</evidence>
<feature type="chain" id="PRO_5020981619" evidence="2">
    <location>
        <begin position="31"/>
        <end position="564"/>
    </location>
</feature>
<dbReference type="SUPFAM" id="SSF54001">
    <property type="entry name" value="Cysteine proteinases"/>
    <property type="match status" value="1"/>
</dbReference>
<name>A0A4Q2T3I5_9ACTN</name>